<dbReference type="InterPro" id="IPR024752">
    <property type="entry name" value="Myb/SANT-like_dom"/>
</dbReference>
<evidence type="ECO:0000256" key="1">
    <source>
        <dbReference type="SAM" id="MobiDB-lite"/>
    </source>
</evidence>
<sequence length="185" mass="21512">MKFIKLCLVEKEKGHKPGTHFNKTGWANLEKAMQEETGKVFTQKQIKNKWDNLKKDWKLYDRLMRLETGIGGTRSLLDASAEWWEEKIKVDKDFAKFRGTNLSIYETYYAPSFWDSVATRDHSMTPLQFLNDDEREDNMEGNGDNEEINLGDDEPLFPSFPQTSSSKRKKSKDISNNRSTKTKSS</sequence>
<dbReference type="Proteomes" id="UP001177003">
    <property type="component" value="Chromosome 7"/>
</dbReference>
<organism evidence="3 4">
    <name type="scientific">Lactuca saligna</name>
    <name type="common">Willowleaf lettuce</name>
    <dbReference type="NCBI Taxonomy" id="75948"/>
    <lineage>
        <taxon>Eukaryota</taxon>
        <taxon>Viridiplantae</taxon>
        <taxon>Streptophyta</taxon>
        <taxon>Embryophyta</taxon>
        <taxon>Tracheophyta</taxon>
        <taxon>Spermatophyta</taxon>
        <taxon>Magnoliopsida</taxon>
        <taxon>eudicotyledons</taxon>
        <taxon>Gunneridae</taxon>
        <taxon>Pentapetalae</taxon>
        <taxon>asterids</taxon>
        <taxon>campanulids</taxon>
        <taxon>Asterales</taxon>
        <taxon>Asteraceae</taxon>
        <taxon>Cichorioideae</taxon>
        <taxon>Cichorieae</taxon>
        <taxon>Lactucinae</taxon>
        <taxon>Lactuca</taxon>
    </lineage>
</organism>
<feature type="compositionally biased region" description="Acidic residues" evidence="1">
    <location>
        <begin position="131"/>
        <end position="155"/>
    </location>
</feature>
<dbReference type="EMBL" id="OX465083">
    <property type="protein sequence ID" value="CAI9294002.1"/>
    <property type="molecule type" value="Genomic_DNA"/>
</dbReference>
<dbReference type="AlphaFoldDB" id="A0AA35ZLJ3"/>
<dbReference type="PANTHER" id="PTHR31704">
    <property type="entry name" value="MYB/SANT-LIKE DNA-BINDING DOMAIN PROTEIN-RELATED"/>
    <property type="match status" value="1"/>
</dbReference>
<proteinExistence type="predicted"/>
<keyword evidence="4" id="KW-1185">Reference proteome</keyword>
<accession>A0AA35ZLJ3</accession>
<gene>
    <name evidence="3" type="ORF">LSALG_LOCUS32996</name>
</gene>
<reference evidence="3" key="1">
    <citation type="submission" date="2023-04" db="EMBL/GenBank/DDBJ databases">
        <authorList>
            <person name="Vijverberg K."/>
            <person name="Xiong W."/>
            <person name="Schranz E."/>
        </authorList>
    </citation>
    <scope>NUCLEOTIDE SEQUENCE</scope>
</reference>
<feature type="domain" description="Myb/SANT-like" evidence="2">
    <location>
        <begin position="3"/>
        <end position="85"/>
    </location>
</feature>
<evidence type="ECO:0000259" key="2">
    <source>
        <dbReference type="Pfam" id="PF12776"/>
    </source>
</evidence>
<name>A0AA35ZLJ3_LACSI</name>
<protein>
    <recommendedName>
        <fullName evidence="2">Myb/SANT-like domain-containing protein</fullName>
    </recommendedName>
</protein>
<evidence type="ECO:0000313" key="3">
    <source>
        <dbReference type="EMBL" id="CAI9294002.1"/>
    </source>
</evidence>
<evidence type="ECO:0000313" key="4">
    <source>
        <dbReference type="Proteomes" id="UP001177003"/>
    </source>
</evidence>
<dbReference type="Pfam" id="PF12776">
    <property type="entry name" value="Myb_DNA-bind_3"/>
    <property type="match status" value="1"/>
</dbReference>
<feature type="region of interest" description="Disordered" evidence="1">
    <location>
        <begin position="128"/>
        <end position="185"/>
    </location>
</feature>
<dbReference type="PANTHER" id="PTHR31704:SF37">
    <property type="entry name" value="HEAT SHOCK PROTEIN"/>
    <property type="match status" value="1"/>
</dbReference>